<dbReference type="GO" id="GO:0051539">
    <property type="term" value="F:4 iron, 4 sulfur cluster binding"/>
    <property type="evidence" value="ECO:0007669"/>
    <property type="project" value="UniProtKB-KW"/>
</dbReference>
<dbReference type="SFLD" id="SFLDS00029">
    <property type="entry name" value="Radical_SAM"/>
    <property type="match status" value="1"/>
</dbReference>
<keyword evidence="4" id="KW-0479">Metal-binding</keyword>
<dbReference type="EMBL" id="AWNI01000022">
    <property type="protein sequence ID" value="ETS60654.1"/>
    <property type="molecule type" value="Genomic_DNA"/>
</dbReference>
<evidence type="ECO:0000256" key="3">
    <source>
        <dbReference type="ARBA" id="ARBA00022691"/>
    </source>
</evidence>
<dbReference type="SFLD" id="SFLDG01070">
    <property type="entry name" value="PLP-dependent"/>
    <property type="match status" value="1"/>
</dbReference>
<evidence type="ECO:0000256" key="2">
    <source>
        <dbReference type="ARBA" id="ARBA00022485"/>
    </source>
</evidence>
<comment type="cofactor">
    <cofactor evidence="1">
        <name>pyridoxal 5'-phosphate</name>
        <dbReference type="ChEBI" id="CHEBI:597326"/>
    </cofactor>
</comment>
<dbReference type="GO" id="GO:0003824">
    <property type="term" value="F:catalytic activity"/>
    <property type="evidence" value="ECO:0007669"/>
    <property type="project" value="InterPro"/>
</dbReference>
<organism evidence="9 10">
    <name type="scientific">Moesziomyces aphidis</name>
    <name type="common">Pseudozyma aphidis</name>
    <dbReference type="NCBI Taxonomy" id="84754"/>
    <lineage>
        <taxon>Eukaryota</taxon>
        <taxon>Fungi</taxon>
        <taxon>Dikarya</taxon>
        <taxon>Basidiomycota</taxon>
        <taxon>Ustilaginomycotina</taxon>
        <taxon>Ustilaginomycetes</taxon>
        <taxon>Ustilaginales</taxon>
        <taxon>Ustilaginaceae</taxon>
        <taxon>Moesziomyces</taxon>
    </lineage>
</organism>
<dbReference type="GO" id="GO:0046872">
    <property type="term" value="F:metal ion binding"/>
    <property type="evidence" value="ECO:0007669"/>
    <property type="project" value="UniProtKB-KW"/>
</dbReference>
<evidence type="ECO:0000256" key="1">
    <source>
        <dbReference type="ARBA" id="ARBA00001933"/>
    </source>
</evidence>
<evidence type="ECO:0000256" key="7">
    <source>
        <dbReference type="ARBA" id="ARBA00023014"/>
    </source>
</evidence>
<dbReference type="PANTHER" id="PTHR30538">
    <property type="entry name" value="LYSINE 2,3-AMINOMUTASE-RELATED"/>
    <property type="match status" value="1"/>
</dbReference>
<dbReference type="OrthoDB" id="5396721at2759"/>
<evidence type="ECO:0000256" key="4">
    <source>
        <dbReference type="ARBA" id="ARBA00022723"/>
    </source>
</evidence>
<dbReference type="InterPro" id="IPR058240">
    <property type="entry name" value="rSAM_sf"/>
</dbReference>
<sequence>MSLRRLRKASQPRTPVSPPSSHLAHHPPFRPTRTLASFLHLAAPVAHKQTIRIVNMAFLENSFRRSKARPGILLAKKRWLSSTAEARRLPEMSYKSAPTLSTASAIDASPFREPVSGYSQPPLEYRMISTSGIHRLLAERAPYLNVEDYKAAAHIFPMRANNYVVEQLIDWSNIPNDPIFRLVFPQPDMLASSELHRLKLTLRSHADKVTIRSMAEQIRAKLNPHPANQKTENVPKDPTQRCEDEAPLPGIQHKYRETVLFFPTEAQYCHSFCTYCFRWAQFTAVGSEQAFQSKDAHRLADYLAHSPDVSDLLFTGGDPMVMKTRHWERYLAPILEDARLSHLATIRIGTKSLAYWPERFVNDADAASTLQLFRRICDSGRQLSIMAHFSHPVELSTPLVKEAVRRIRATGAQIRCQAPLIRGINDDPATWADMWRRQVRMGMVPYYMFVERDTGAKHFFEVPLLRAFEIYKTALSSVAGTARSVQGPSMSASPGKIQVVGIAEVPSSTPGAGATHPGHEKVFVLRFLQARNPSWCRETMFARFDAKVSWFDELEPAFGAKEWFFEREYDRIRQQSGKLGSSGQQYPLDVKMRASLSM</sequence>
<dbReference type="InterPro" id="IPR003739">
    <property type="entry name" value="Lys_aminomutase/Glu_NH3_mut"/>
</dbReference>
<feature type="compositionally biased region" description="Basic residues" evidence="8">
    <location>
        <begin position="1"/>
        <end position="10"/>
    </location>
</feature>
<evidence type="ECO:0008006" key="11">
    <source>
        <dbReference type="Google" id="ProtNLM"/>
    </source>
</evidence>
<dbReference type="AlphaFoldDB" id="W3VGF5"/>
<dbReference type="SUPFAM" id="SSF102114">
    <property type="entry name" value="Radical SAM enzymes"/>
    <property type="match status" value="1"/>
</dbReference>
<accession>W3VGF5</accession>
<keyword evidence="5" id="KW-0663">Pyridoxal phosphate</keyword>
<dbReference type="PANTHER" id="PTHR30538:SF0">
    <property type="entry name" value="L-LYSINE 2,3-AMINOMUTASE AQ_1632-RELATED"/>
    <property type="match status" value="1"/>
</dbReference>
<evidence type="ECO:0000256" key="5">
    <source>
        <dbReference type="ARBA" id="ARBA00022898"/>
    </source>
</evidence>
<dbReference type="Gene3D" id="3.20.20.70">
    <property type="entry name" value="Aldolase class I"/>
    <property type="match status" value="1"/>
</dbReference>
<evidence type="ECO:0000256" key="8">
    <source>
        <dbReference type="SAM" id="MobiDB-lite"/>
    </source>
</evidence>
<reference evidence="9 10" key="1">
    <citation type="journal article" date="2014" name="Genome Announc.">
        <title>Genome sequence of the basidiomycetous fungus Pseudozyma aphidis DSM70725, an efficient producer of biosurfactant mannosylerythritol lipids.</title>
        <authorList>
            <person name="Lorenz S."/>
            <person name="Guenther M."/>
            <person name="Grumaz C."/>
            <person name="Rupp S."/>
            <person name="Zibek S."/>
            <person name="Sohn K."/>
        </authorList>
    </citation>
    <scope>NUCLEOTIDE SEQUENCE [LARGE SCALE GENOMIC DNA]</scope>
    <source>
        <strain evidence="10">ATCC 32657 / CBS 517.83 / DSM 70725 / JCM 10318 / NBRC 10182 / NRRL Y-7954 / St-0401</strain>
    </source>
</reference>
<dbReference type="HOGENOM" id="CLU_032161_3_0_1"/>
<feature type="region of interest" description="Disordered" evidence="8">
    <location>
        <begin position="1"/>
        <end position="29"/>
    </location>
</feature>
<keyword evidence="10" id="KW-1185">Reference proteome</keyword>
<protein>
    <recommendedName>
        <fullName evidence="11">Lysine 2,3-aminomutase</fullName>
    </recommendedName>
</protein>
<evidence type="ECO:0000313" key="9">
    <source>
        <dbReference type="EMBL" id="ETS60654.1"/>
    </source>
</evidence>
<proteinExistence type="predicted"/>
<dbReference type="Proteomes" id="UP000019462">
    <property type="component" value="Unassembled WGS sequence"/>
</dbReference>
<evidence type="ECO:0000256" key="6">
    <source>
        <dbReference type="ARBA" id="ARBA00023004"/>
    </source>
</evidence>
<dbReference type="InterPro" id="IPR007197">
    <property type="entry name" value="rSAM"/>
</dbReference>
<gene>
    <name evidence="9" type="ORF">PaG_04550</name>
</gene>
<name>W3VGF5_MOEAP</name>
<keyword evidence="2" id="KW-0004">4Fe-4S</keyword>
<comment type="caution">
    <text evidence="9">The sequence shown here is derived from an EMBL/GenBank/DDBJ whole genome shotgun (WGS) entry which is preliminary data.</text>
</comment>
<keyword evidence="3" id="KW-0949">S-adenosyl-L-methionine</keyword>
<evidence type="ECO:0000313" key="10">
    <source>
        <dbReference type="Proteomes" id="UP000019462"/>
    </source>
</evidence>
<keyword evidence="7" id="KW-0411">Iron-sulfur</keyword>
<keyword evidence="6" id="KW-0408">Iron</keyword>
<dbReference type="InterPro" id="IPR013785">
    <property type="entry name" value="Aldolase_TIM"/>
</dbReference>